<keyword evidence="10" id="KW-0808">Transferase</keyword>
<dbReference type="RefSeq" id="WP_012259885.1">
    <property type="nucleotide sequence ID" value="NC_010180.1"/>
</dbReference>
<dbReference type="InterPro" id="IPR036950">
    <property type="entry name" value="PBP_transglycosylase"/>
</dbReference>
<comment type="catalytic activity">
    <reaction evidence="18">
        <text>[GlcNAc-(1-&gt;4)-Mur2Ac(oyl-L-Ala-gamma-D-Glu-L-Lys-D-Ala-D-Ala)](n)-di-trans,octa-cis-undecaprenyl diphosphate + beta-D-GlcNAc-(1-&gt;4)-Mur2Ac(oyl-L-Ala-gamma-D-Glu-L-Lys-D-Ala-D-Ala)-di-trans,octa-cis-undecaprenyl diphosphate = [GlcNAc-(1-&gt;4)-Mur2Ac(oyl-L-Ala-gamma-D-Glu-L-Lys-D-Ala-D-Ala)](n+1)-di-trans,octa-cis-undecaprenyl diphosphate + di-trans,octa-cis-undecaprenyl diphosphate + H(+)</text>
        <dbReference type="Rhea" id="RHEA:23708"/>
        <dbReference type="Rhea" id="RHEA-COMP:9602"/>
        <dbReference type="Rhea" id="RHEA-COMP:9603"/>
        <dbReference type="ChEBI" id="CHEBI:15378"/>
        <dbReference type="ChEBI" id="CHEBI:58405"/>
        <dbReference type="ChEBI" id="CHEBI:60033"/>
        <dbReference type="ChEBI" id="CHEBI:78435"/>
        <dbReference type="EC" id="2.4.99.28"/>
    </reaction>
</comment>
<comment type="function">
    <text evidence="1">Cell wall formation.</text>
</comment>
<dbReference type="SUPFAM" id="SSF56601">
    <property type="entry name" value="beta-lactamase/transpeptidase-like"/>
    <property type="match status" value="1"/>
</dbReference>
<keyword evidence="21" id="KW-0812">Transmembrane</keyword>
<evidence type="ECO:0000256" key="16">
    <source>
        <dbReference type="ARBA" id="ARBA00034000"/>
    </source>
</evidence>
<evidence type="ECO:0000256" key="4">
    <source>
        <dbReference type="ARBA" id="ARBA00007739"/>
    </source>
</evidence>
<dbReference type="EC" id="3.4.16.4" evidence="5"/>
<keyword evidence="21" id="KW-1133">Transmembrane helix</keyword>
<dbReference type="CAZy" id="GT51">
    <property type="family name" value="Glycosyltransferase Family 51"/>
</dbReference>
<evidence type="ECO:0000256" key="14">
    <source>
        <dbReference type="ARBA" id="ARBA00023268"/>
    </source>
</evidence>
<dbReference type="SUPFAM" id="SSF53955">
    <property type="entry name" value="Lysozyme-like"/>
    <property type="match status" value="1"/>
</dbReference>
<comment type="similarity">
    <text evidence="3">In the C-terminal section; belongs to the transpeptidase family.</text>
</comment>
<evidence type="ECO:0000256" key="7">
    <source>
        <dbReference type="ARBA" id="ARBA00022645"/>
    </source>
</evidence>
<proteinExistence type="inferred from homology"/>
<feature type="domain" description="Penicillin-binding protein transpeptidase" evidence="22">
    <location>
        <begin position="349"/>
        <end position="634"/>
    </location>
</feature>
<keyword evidence="9" id="KW-0328">Glycosyltransferase</keyword>
<evidence type="ECO:0000256" key="18">
    <source>
        <dbReference type="ARBA" id="ARBA00049902"/>
    </source>
</evidence>
<keyword evidence="21" id="KW-0472">Membrane</keyword>
<dbReference type="Gene3D" id="1.10.3810.10">
    <property type="entry name" value="Biosynthetic peptidoglycan transglycosylase-like"/>
    <property type="match status" value="1"/>
</dbReference>
<comment type="pathway">
    <text evidence="2">Cell wall biogenesis; peptidoglycan biosynthesis.</text>
</comment>
<dbReference type="PANTHER" id="PTHR32282">
    <property type="entry name" value="BINDING PROTEIN TRANSPEPTIDASE, PUTATIVE-RELATED"/>
    <property type="match status" value="1"/>
</dbReference>
<dbReference type="Gene3D" id="3.40.710.10">
    <property type="entry name" value="DD-peptidase/beta-lactamase superfamily"/>
    <property type="match status" value="1"/>
</dbReference>
<dbReference type="GO" id="GO:0008658">
    <property type="term" value="F:penicillin binding"/>
    <property type="evidence" value="ECO:0007669"/>
    <property type="project" value="InterPro"/>
</dbReference>
<keyword evidence="13" id="KW-0573">Peptidoglycan synthesis</keyword>
<evidence type="ECO:0000256" key="5">
    <source>
        <dbReference type="ARBA" id="ARBA00012448"/>
    </source>
</evidence>
<evidence type="ECO:0000256" key="11">
    <source>
        <dbReference type="ARBA" id="ARBA00022801"/>
    </source>
</evidence>
<evidence type="ECO:0000256" key="20">
    <source>
        <dbReference type="SAM" id="MobiDB-lite"/>
    </source>
</evidence>
<organism evidence="24 25">
    <name type="scientific">Bacillus mycoides (strain KBAB4)</name>
    <name type="common">Bacillus weihenstephanensis</name>
    <dbReference type="NCBI Taxonomy" id="315730"/>
    <lineage>
        <taxon>Bacteria</taxon>
        <taxon>Bacillati</taxon>
        <taxon>Bacillota</taxon>
        <taxon>Bacilli</taxon>
        <taxon>Bacillales</taxon>
        <taxon>Bacillaceae</taxon>
        <taxon>Bacillus</taxon>
        <taxon>Bacillus cereus group</taxon>
    </lineage>
</organism>
<dbReference type="FunFam" id="1.10.3810.10:FF:000001">
    <property type="entry name" value="Penicillin-binding protein 1A"/>
    <property type="match status" value="1"/>
</dbReference>
<comment type="pathway">
    <text evidence="19">Glycan biosynthesis.</text>
</comment>
<accession>A9VUN2</accession>
<dbReference type="Pfam" id="PF00905">
    <property type="entry name" value="Transpeptidase"/>
    <property type="match status" value="1"/>
</dbReference>
<dbReference type="eggNOG" id="COG0744">
    <property type="taxonomic scope" value="Bacteria"/>
</dbReference>
<keyword evidence="24" id="KW-0614">Plasmid</keyword>
<dbReference type="Proteomes" id="UP000002154">
    <property type="component" value="Plasmid pBWB401"/>
</dbReference>
<name>A9VUN2_BACMK</name>
<evidence type="ECO:0000256" key="10">
    <source>
        <dbReference type="ARBA" id="ARBA00022679"/>
    </source>
</evidence>
<protein>
    <recommendedName>
        <fullName evidence="6">Penicillin-binding protein 1A</fullName>
        <ecNumber evidence="17">2.4.99.28</ecNumber>
        <ecNumber evidence="5">3.4.16.4</ecNumber>
    </recommendedName>
</protein>
<evidence type="ECO:0000256" key="1">
    <source>
        <dbReference type="ARBA" id="ARBA00003921"/>
    </source>
</evidence>
<dbReference type="GO" id="GO:0030288">
    <property type="term" value="C:outer membrane-bounded periplasmic space"/>
    <property type="evidence" value="ECO:0007669"/>
    <property type="project" value="TreeGrafter"/>
</dbReference>
<geneLocation type="plasmid" evidence="24 25">
    <name>pBWB401</name>
</geneLocation>
<dbReference type="GO" id="GO:0009002">
    <property type="term" value="F:serine-type D-Ala-D-Ala carboxypeptidase activity"/>
    <property type="evidence" value="ECO:0007669"/>
    <property type="project" value="UniProtKB-EC"/>
</dbReference>
<gene>
    <name evidence="24" type="ordered locus">BcerKBAB4_5637</name>
</gene>
<keyword evidence="12" id="KW-0133">Cell shape</keyword>
<reference evidence="24 25" key="1">
    <citation type="journal article" date="2008" name="Chem. Biol. Interact.">
        <title>Extending the Bacillus cereus group genomics to putative food-borne pathogens of different toxicity.</title>
        <authorList>
            <person name="Lapidus A."/>
            <person name="Goltsman E."/>
            <person name="Auger S."/>
            <person name="Galleron N."/>
            <person name="Segurens B."/>
            <person name="Dossat C."/>
            <person name="Land M.L."/>
            <person name="Broussolle V."/>
            <person name="Brillard J."/>
            <person name="Guinebretiere M.H."/>
            <person name="Sanchis V."/>
            <person name="Nguen-The C."/>
            <person name="Lereclus D."/>
            <person name="Richardson P."/>
            <person name="Wincker P."/>
            <person name="Weissenbach J."/>
            <person name="Ehrlich S.D."/>
            <person name="Sorokin A."/>
        </authorList>
    </citation>
    <scope>NUCLEOTIDE SEQUENCE [LARGE SCALE GENOMIC DNA]</scope>
    <source>
        <strain evidence="24 25">KBAB4</strain>
        <plasmid evidence="24 25">pBWB401</plasmid>
    </source>
</reference>
<dbReference type="GO" id="GO:0008955">
    <property type="term" value="F:peptidoglycan glycosyltransferase activity"/>
    <property type="evidence" value="ECO:0007669"/>
    <property type="project" value="UniProtKB-EC"/>
</dbReference>
<evidence type="ECO:0000259" key="22">
    <source>
        <dbReference type="Pfam" id="PF00905"/>
    </source>
</evidence>
<dbReference type="InterPro" id="IPR050396">
    <property type="entry name" value="Glycosyltr_51/Transpeptidase"/>
</dbReference>
<feature type="compositionally biased region" description="Polar residues" evidence="20">
    <location>
        <begin position="664"/>
        <end position="677"/>
    </location>
</feature>
<sequence length="794" mass="89641">MSENYLSRTERKQVHKNEKPNTKKNKKQTSFFRKLLIGCLVLGTLGLIGVATTFFTLIKDAPILEKSKLVNPLSAKIYDKDGKLIYEYGKEKRTNITYNQLPKLIENAFLATEDARFYDHSGVDFKGTARAVLVSLTGNYGSQGGSTITQQVIKNYFLSTEKTAKRKVQEIYLAHKLEKRYSKHQILEMYLNKIYLGNRSYGIRTAAQNYYGKELKDLTLPQVAMLAGLPKGPSIYDPTKQQNIEKATERRNVVLSAMYQNKYISEEQMTEASRVSVKEGLMPPKEVNEMPYPVFIDAVVKEVEKELPDAHIESDGLSIYTTLDPKAQKFAENILNTNIISYPNDNFQGAFTFMDTKTGEVRAIGSGRGENKATFKGENMAIELKRSIGSTMKPIFDYGPAIEYLKWPTSHQLDDSNYKYSTGQKVQNADRTYKGMMTMRDALKMSRNIPAIKTAKEVGISKAQGFAEGLGIKFGKEVPESTAIGTNEGSPTEIAGAYAAFGNDGKYTKPHFVKKVVYPDGESKSFEPKSKRVMEDYTAYIVTDMLRSVVTSGTGTAANVDSLDVAGKTGTTNYSAADVAKYGIPSSASRDSWFAGYTPQYTMAVWTGYMKNGPEDYISSKNTKIAQQIFKEMMHKFGTNKSKFKMPKTVIQDNSELRVKGAKQESSPNVNTNTVIQMETGEKDQKQEQNEQDKNQQEQKQGEQDKNQQEQKQSEQDKNQQEQKQSGQDKNQQEQKQSGQDKNQQEQKQGEQDKNQQEQKQSEQDKNQQEQKQGEQDKNQQEQKQGEQDKNQQD</sequence>
<dbReference type="GO" id="GO:0006508">
    <property type="term" value="P:proteolysis"/>
    <property type="evidence" value="ECO:0007669"/>
    <property type="project" value="UniProtKB-KW"/>
</dbReference>
<feature type="region of interest" description="Disordered" evidence="20">
    <location>
        <begin position="1"/>
        <end position="26"/>
    </location>
</feature>
<dbReference type="InterPro" id="IPR012338">
    <property type="entry name" value="Beta-lactam/transpept-like"/>
</dbReference>
<dbReference type="Pfam" id="PF00912">
    <property type="entry name" value="Transgly"/>
    <property type="match status" value="1"/>
</dbReference>
<dbReference type="KEGG" id="bwe:BcerKBAB4_5637"/>
<dbReference type="InterPro" id="IPR001460">
    <property type="entry name" value="PCN-bd_Tpept"/>
</dbReference>
<feature type="region of interest" description="Disordered" evidence="20">
    <location>
        <begin position="655"/>
        <end position="794"/>
    </location>
</feature>
<feature type="compositionally biased region" description="Low complexity" evidence="20">
    <location>
        <begin position="722"/>
        <end position="742"/>
    </location>
</feature>
<evidence type="ECO:0000256" key="15">
    <source>
        <dbReference type="ARBA" id="ARBA00023316"/>
    </source>
</evidence>
<feature type="transmembrane region" description="Helical" evidence="21">
    <location>
        <begin position="35"/>
        <end position="58"/>
    </location>
</feature>
<evidence type="ECO:0000256" key="8">
    <source>
        <dbReference type="ARBA" id="ARBA00022670"/>
    </source>
</evidence>
<dbReference type="AlphaFoldDB" id="A9VUN2"/>
<keyword evidence="7" id="KW-0121">Carboxypeptidase</keyword>
<keyword evidence="8" id="KW-0645">Protease</keyword>
<feature type="domain" description="Glycosyl transferase family 51" evidence="23">
    <location>
        <begin position="82"/>
        <end position="258"/>
    </location>
</feature>
<evidence type="ECO:0000256" key="17">
    <source>
        <dbReference type="ARBA" id="ARBA00044770"/>
    </source>
</evidence>
<evidence type="ECO:0000256" key="6">
    <source>
        <dbReference type="ARBA" id="ARBA00018638"/>
    </source>
</evidence>
<dbReference type="InterPro" id="IPR001264">
    <property type="entry name" value="Glyco_trans_51"/>
</dbReference>
<dbReference type="FunFam" id="3.40.710.10:FF:000020">
    <property type="entry name" value="Penicillin-binding protein 1A"/>
    <property type="match status" value="1"/>
</dbReference>
<feature type="compositionally biased region" description="Basic and acidic residues" evidence="20">
    <location>
        <begin position="8"/>
        <end position="21"/>
    </location>
</feature>
<evidence type="ECO:0000256" key="21">
    <source>
        <dbReference type="SAM" id="Phobius"/>
    </source>
</evidence>
<evidence type="ECO:0000313" key="24">
    <source>
        <dbReference type="EMBL" id="ABY46603.1"/>
    </source>
</evidence>
<dbReference type="EC" id="2.4.99.28" evidence="17"/>
<evidence type="ECO:0000256" key="3">
    <source>
        <dbReference type="ARBA" id="ARBA00007090"/>
    </source>
</evidence>
<dbReference type="GO" id="GO:0009252">
    <property type="term" value="P:peptidoglycan biosynthetic process"/>
    <property type="evidence" value="ECO:0007669"/>
    <property type="project" value="UniProtKB-KW"/>
</dbReference>
<evidence type="ECO:0000256" key="2">
    <source>
        <dbReference type="ARBA" id="ARBA00004752"/>
    </source>
</evidence>
<dbReference type="NCBIfam" id="TIGR02074">
    <property type="entry name" value="PBP_1a_fam"/>
    <property type="match status" value="1"/>
</dbReference>
<evidence type="ECO:0000256" key="12">
    <source>
        <dbReference type="ARBA" id="ARBA00022960"/>
    </source>
</evidence>
<comment type="catalytic activity">
    <reaction evidence="16">
        <text>Preferential cleavage: (Ac)2-L-Lys-D-Ala-|-D-Ala. Also transpeptidation of peptidyl-alanyl moieties that are N-acyl substituents of D-alanine.</text>
        <dbReference type="EC" id="3.4.16.4"/>
    </reaction>
</comment>
<evidence type="ECO:0000259" key="23">
    <source>
        <dbReference type="Pfam" id="PF00912"/>
    </source>
</evidence>
<evidence type="ECO:0000256" key="13">
    <source>
        <dbReference type="ARBA" id="ARBA00022984"/>
    </source>
</evidence>
<dbReference type="PANTHER" id="PTHR32282:SF29">
    <property type="entry name" value="PENICILLIN-BINDING PROTEIN 1A"/>
    <property type="match status" value="1"/>
</dbReference>
<dbReference type="GO" id="GO:0071555">
    <property type="term" value="P:cell wall organization"/>
    <property type="evidence" value="ECO:0007669"/>
    <property type="project" value="UniProtKB-KW"/>
</dbReference>
<dbReference type="HOGENOM" id="CLU_006354_2_4_9"/>
<dbReference type="GO" id="GO:0008360">
    <property type="term" value="P:regulation of cell shape"/>
    <property type="evidence" value="ECO:0007669"/>
    <property type="project" value="UniProtKB-KW"/>
</dbReference>
<evidence type="ECO:0000313" key="25">
    <source>
        <dbReference type="Proteomes" id="UP000002154"/>
    </source>
</evidence>
<feature type="compositionally biased region" description="Basic and acidic residues" evidence="20">
    <location>
        <begin position="680"/>
        <end position="721"/>
    </location>
</feature>
<comment type="similarity">
    <text evidence="4">In the N-terminal section; belongs to the glycosyltransferase 51 family.</text>
</comment>
<keyword evidence="14" id="KW-0511">Multifunctional enzyme</keyword>
<evidence type="ECO:0000256" key="19">
    <source>
        <dbReference type="ARBA" id="ARBA00060592"/>
    </source>
</evidence>
<evidence type="ECO:0000256" key="9">
    <source>
        <dbReference type="ARBA" id="ARBA00022676"/>
    </source>
</evidence>
<feature type="compositionally biased region" description="Basic and acidic residues" evidence="20">
    <location>
        <begin position="743"/>
        <end position="794"/>
    </location>
</feature>
<dbReference type="EMBL" id="CP000904">
    <property type="protein sequence ID" value="ABY46603.1"/>
    <property type="molecule type" value="Genomic_DNA"/>
</dbReference>
<dbReference type="InterPro" id="IPR023346">
    <property type="entry name" value="Lysozyme-like_dom_sf"/>
</dbReference>
<keyword evidence="15" id="KW-0961">Cell wall biogenesis/degradation</keyword>
<keyword evidence="11" id="KW-0378">Hydrolase</keyword>